<feature type="signal peptide" evidence="2">
    <location>
        <begin position="1"/>
        <end position="19"/>
    </location>
</feature>
<accession>A0A0A1XJE4</accession>
<name>A0A0A1XJE4_ZEUCU</name>
<gene>
    <name evidence="3" type="primary">insF7</name>
    <name evidence="3" type="ORF">g.6738</name>
</gene>
<keyword evidence="2" id="KW-0732">Signal</keyword>
<evidence type="ECO:0000313" key="3">
    <source>
        <dbReference type="EMBL" id="JAD11474.1"/>
    </source>
</evidence>
<sequence length="135" mass="14915">MMFFLCIFMLTALMSNTVAQYNYEKPLKDGGYIYSAPELPFNDAPPFKSFSASQASTSAPKLVDKTPAQGYIYLKPNVSFTLPTQIQSSTPSKPPSIKEAPTSVSSKLLKPNGYSYPKPSSLGLKETVHHRNHHQ</sequence>
<protein>
    <submittedName>
        <fullName evidence="3">Transposase insF for insertion sequence IS3fB</fullName>
    </submittedName>
</protein>
<evidence type="ECO:0000256" key="1">
    <source>
        <dbReference type="SAM" id="MobiDB-lite"/>
    </source>
</evidence>
<feature type="region of interest" description="Disordered" evidence="1">
    <location>
        <begin position="84"/>
        <end position="135"/>
    </location>
</feature>
<dbReference type="AlphaFoldDB" id="A0A0A1XJE4"/>
<dbReference type="EMBL" id="GBXI01002818">
    <property type="protein sequence ID" value="JAD11474.1"/>
    <property type="molecule type" value="Transcribed_RNA"/>
</dbReference>
<reference evidence="3" key="2">
    <citation type="journal article" date="2015" name="Gigascience">
        <title>Reconstructing a comprehensive transcriptome assembly of a white-pupal translocated strain of the pest fruit fly Bactrocera cucurbitae.</title>
        <authorList>
            <person name="Sim S.B."/>
            <person name="Calla B."/>
            <person name="Hall B."/>
            <person name="DeRego T."/>
            <person name="Geib S.M."/>
        </authorList>
    </citation>
    <scope>NUCLEOTIDE SEQUENCE</scope>
</reference>
<evidence type="ECO:0000256" key="2">
    <source>
        <dbReference type="SAM" id="SignalP"/>
    </source>
</evidence>
<organism evidence="3">
    <name type="scientific">Zeugodacus cucurbitae</name>
    <name type="common">Melon fruit fly</name>
    <name type="synonym">Bactrocera cucurbitae</name>
    <dbReference type="NCBI Taxonomy" id="28588"/>
    <lineage>
        <taxon>Eukaryota</taxon>
        <taxon>Metazoa</taxon>
        <taxon>Ecdysozoa</taxon>
        <taxon>Arthropoda</taxon>
        <taxon>Hexapoda</taxon>
        <taxon>Insecta</taxon>
        <taxon>Pterygota</taxon>
        <taxon>Neoptera</taxon>
        <taxon>Endopterygota</taxon>
        <taxon>Diptera</taxon>
        <taxon>Brachycera</taxon>
        <taxon>Muscomorpha</taxon>
        <taxon>Tephritoidea</taxon>
        <taxon>Tephritidae</taxon>
        <taxon>Zeugodacus</taxon>
        <taxon>Zeugodacus</taxon>
    </lineage>
</organism>
<reference evidence="3" key="1">
    <citation type="submission" date="2014-11" db="EMBL/GenBank/DDBJ databases">
        <authorList>
            <person name="Geib S."/>
        </authorList>
    </citation>
    <scope>NUCLEOTIDE SEQUENCE</scope>
</reference>
<proteinExistence type="predicted"/>
<feature type="chain" id="PRO_5001983732" evidence="2">
    <location>
        <begin position="20"/>
        <end position="135"/>
    </location>
</feature>